<dbReference type="NCBIfam" id="NF033516">
    <property type="entry name" value="transpos_IS3"/>
    <property type="match status" value="1"/>
</dbReference>
<dbReference type="PROSITE" id="PS50994">
    <property type="entry name" value="INTEGRASE"/>
    <property type="match status" value="1"/>
</dbReference>
<dbReference type="PANTHER" id="PTHR46889:SF5">
    <property type="entry name" value="INTEGRASE PROTEIN"/>
    <property type="match status" value="1"/>
</dbReference>
<dbReference type="OrthoDB" id="9815231at2"/>
<dbReference type="SUPFAM" id="SSF53098">
    <property type="entry name" value="Ribonuclease H-like"/>
    <property type="match status" value="1"/>
</dbReference>
<organism evidence="2 3">
    <name type="scientific">Aequorivita antarctica</name>
    <dbReference type="NCBI Taxonomy" id="153266"/>
    <lineage>
        <taxon>Bacteria</taxon>
        <taxon>Pseudomonadati</taxon>
        <taxon>Bacteroidota</taxon>
        <taxon>Flavobacteriia</taxon>
        <taxon>Flavobacteriales</taxon>
        <taxon>Flavobacteriaceae</taxon>
        <taxon>Aequorivita</taxon>
    </lineage>
</organism>
<dbReference type="Proteomes" id="UP000321497">
    <property type="component" value="Unassembled WGS sequence"/>
</dbReference>
<dbReference type="GO" id="GO:0003676">
    <property type="term" value="F:nucleic acid binding"/>
    <property type="evidence" value="ECO:0007669"/>
    <property type="project" value="InterPro"/>
</dbReference>
<dbReference type="InterPro" id="IPR036397">
    <property type="entry name" value="RNaseH_sf"/>
</dbReference>
<sequence length="280" mass="32859">MNDIYAMAGITKQGFYGRLSRAKDLFEKEGTIIEMAREIRVNHKKMGCRKIFDEIKPCGLGRDRTERVLLNNGFRIPRKRNYQRTTYAGERFYDNLISGSIITDKNRLFVSDITYIPIGYRNHYYLTLVLDVYTRYIKGWSLSRTMIVEDTVEPSFLMSIEGMNDEDLKKLVFHSDKGSQYGSDIMRSHYKRTEVNPSMGGKAWENAHAESLNGILKNEYINFENINIPFKTANKMLSKWIYLYNNERPHGSLNKMKPTEFETYVDSLTNKHKPKYKINY</sequence>
<proteinExistence type="predicted"/>
<reference evidence="2 3" key="1">
    <citation type="submission" date="2019-08" db="EMBL/GenBank/DDBJ databases">
        <title>Genome of Aequorivita antarctica SW49 (type strain).</title>
        <authorList>
            <person name="Bowman J.P."/>
        </authorList>
    </citation>
    <scope>NUCLEOTIDE SEQUENCE [LARGE SCALE GENOMIC DNA]</scope>
    <source>
        <strain evidence="2 3">SW49</strain>
    </source>
</reference>
<dbReference type="Gene3D" id="3.30.420.10">
    <property type="entry name" value="Ribonuclease H-like superfamily/Ribonuclease H"/>
    <property type="match status" value="1"/>
</dbReference>
<dbReference type="InterPro" id="IPR048020">
    <property type="entry name" value="Transpos_IS3"/>
</dbReference>
<dbReference type="InterPro" id="IPR050900">
    <property type="entry name" value="Transposase_IS3/IS150/IS904"/>
</dbReference>
<dbReference type="InterPro" id="IPR012337">
    <property type="entry name" value="RNaseH-like_sf"/>
</dbReference>
<protein>
    <submittedName>
        <fullName evidence="2">IS3 family transposase</fullName>
    </submittedName>
</protein>
<accession>A0A5C6YUA7</accession>
<dbReference type="Pfam" id="PF13683">
    <property type="entry name" value="rve_3"/>
    <property type="match status" value="1"/>
</dbReference>
<feature type="domain" description="Integrase catalytic" evidence="1">
    <location>
        <begin position="101"/>
        <end position="266"/>
    </location>
</feature>
<gene>
    <name evidence="2" type="ORF">ESU54_17665</name>
</gene>
<comment type="caution">
    <text evidence="2">The sequence shown here is derived from an EMBL/GenBank/DDBJ whole genome shotgun (WGS) entry which is preliminary data.</text>
</comment>
<name>A0A5C6YUA7_9FLAO</name>
<evidence type="ECO:0000313" key="2">
    <source>
        <dbReference type="EMBL" id="TXD71130.1"/>
    </source>
</evidence>
<dbReference type="PANTHER" id="PTHR46889">
    <property type="entry name" value="TRANSPOSASE INSF FOR INSERTION SEQUENCE IS3B-RELATED"/>
    <property type="match status" value="1"/>
</dbReference>
<dbReference type="GO" id="GO:0015074">
    <property type="term" value="P:DNA integration"/>
    <property type="evidence" value="ECO:0007669"/>
    <property type="project" value="InterPro"/>
</dbReference>
<dbReference type="EMBL" id="VORT01000046">
    <property type="protein sequence ID" value="TXD71130.1"/>
    <property type="molecule type" value="Genomic_DNA"/>
</dbReference>
<keyword evidence="3" id="KW-1185">Reference proteome</keyword>
<evidence type="ECO:0000313" key="3">
    <source>
        <dbReference type="Proteomes" id="UP000321497"/>
    </source>
</evidence>
<dbReference type="InterPro" id="IPR001584">
    <property type="entry name" value="Integrase_cat-core"/>
</dbReference>
<dbReference type="AlphaFoldDB" id="A0A5C6YUA7"/>
<evidence type="ECO:0000259" key="1">
    <source>
        <dbReference type="PROSITE" id="PS50994"/>
    </source>
</evidence>